<feature type="non-terminal residue" evidence="1">
    <location>
        <position position="20"/>
    </location>
</feature>
<dbReference type="EMBL" id="CAKAEH010001140">
    <property type="protein sequence ID" value="CAG9532976.1"/>
    <property type="molecule type" value="Genomic_DNA"/>
</dbReference>
<reference evidence="1" key="1">
    <citation type="submission" date="2021-09" db="EMBL/GenBank/DDBJ databases">
        <authorList>
            <consortium name="Pathogen Informatics"/>
        </authorList>
    </citation>
    <scope>NUCLEOTIDE SEQUENCE</scope>
</reference>
<organism evidence="1 2">
    <name type="scientific">Cercopithifilaria johnstoni</name>
    <dbReference type="NCBI Taxonomy" id="2874296"/>
    <lineage>
        <taxon>Eukaryota</taxon>
        <taxon>Metazoa</taxon>
        <taxon>Ecdysozoa</taxon>
        <taxon>Nematoda</taxon>
        <taxon>Chromadorea</taxon>
        <taxon>Rhabditida</taxon>
        <taxon>Spirurina</taxon>
        <taxon>Spiruromorpha</taxon>
        <taxon>Filarioidea</taxon>
        <taxon>Onchocercidae</taxon>
        <taxon>Cercopithifilaria</taxon>
    </lineage>
</organism>
<gene>
    <name evidence="1" type="ORF">CJOHNSTONI_LOCUS3241</name>
</gene>
<accession>A0A8J2PS08</accession>
<keyword evidence="2" id="KW-1185">Reference proteome</keyword>
<protein>
    <submittedName>
        <fullName evidence="1">Uncharacterized protein</fullName>
    </submittedName>
</protein>
<dbReference type="Proteomes" id="UP000746747">
    <property type="component" value="Unassembled WGS sequence"/>
</dbReference>
<comment type="caution">
    <text evidence="1">The sequence shown here is derived from an EMBL/GenBank/DDBJ whole genome shotgun (WGS) entry which is preliminary data.</text>
</comment>
<name>A0A8J2PS08_9BILA</name>
<dbReference type="AlphaFoldDB" id="A0A8J2PS08"/>
<sequence length="20" mass="2343">MGTMRIEDENIRVMGEAQFD</sequence>
<evidence type="ECO:0000313" key="2">
    <source>
        <dbReference type="Proteomes" id="UP000746747"/>
    </source>
</evidence>
<evidence type="ECO:0000313" key="1">
    <source>
        <dbReference type="EMBL" id="CAG9532976.1"/>
    </source>
</evidence>
<proteinExistence type="predicted"/>